<feature type="domain" description="HTH lysR-type" evidence="5">
    <location>
        <begin position="1"/>
        <end position="58"/>
    </location>
</feature>
<gene>
    <name evidence="6" type="ORF">HCJ96_05250</name>
</gene>
<comment type="similarity">
    <text evidence="1">Belongs to the LysR transcriptional regulatory family.</text>
</comment>
<accession>A0ABX1QYW9</accession>
<dbReference type="Proteomes" id="UP000709336">
    <property type="component" value="Unassembled WGS sequence"/>
</dbReference>
<dbReference type="InterPro" id="IPR036390">
    <property type="entry name" value="WH_DNA-bd_sf"/>
</dbReference>
<protein>
    <submittedName>
        <fullName evidence="6">LysR family transcriptional regulator</fullName>
    </submittedName>
</protein>
<dbReference type="InterPro" id="IPR000847">
    <property type="entry name" value="LysR_HTH_N"/>
</dbReference>
<evidence type="ECO:0000256" key="2">
    <source>
        <dbReference type="ARBA" id="ARBA00023015"/>
    </source>
</evidence>
<dbReference type="EMBL" id="JAATNW010000003">
    <property type="protein sequence ID" value="NMH59420.1"/>
    <property type="molecule type" value="Genomic_DNA"/>
</dbReference>
<organism evidence="6 7">
    <name type="scientific">Alteromonas ponticola</name>
    <dbReference type="NCBI Taxonomy" id="2720613"/>
    <lineage>
        <taxon>Bacteria</taxon>
        <taxon>Pseudomonadati</taxon>
        <taxon>Pseudomonadota</taxon>
        <taxon>Gammaproteobacteria</taxon>
        <taxon>Alteromonadales</taxon>
        <taxon>Alteromonadaceae</taxon>
        <taxon>Alteromonas/Salinimonas group</taxon>
        <taxon>Alteromonas</taxon>
    </lineage>
</organism>
<keyword evidence="3" id="KW-0238">DNA-binding</keyword>
<evidence type="ECO:0000256" key="3">
    <source>
        <dbReference type="ARBA" id="ARBA00023125"/>
    </source>
</evidence>
<dbReference type="InterPro" id="IPR005119">
    <property type="entry name" value="LysR_subst-bd"/>
</dbReference>
<evidence type="ECO:0000256" key="1">
    <source>
        <dbReference type="ARBA" id="ARBA00009437"/>
    </source>
</evidence>
<dbReference type="Gene3D" id="3.40.190.10">
    <property type="entry name" value="Periplasmic binding protein-like II"/>
    <property type="match status" value="2"/>
</dbReference>
<evidence type="ECO:0000313" key="7">
    <source>
        <dbReference type="Proteomes" id="UP000709336"/>
    </source>
</evidence>
<dbReference type="PANTHER" id="PTHR30126">
    <property type="entry name" value="HTH-TYPE TRANSCRIPTIONAL REGULATOR"/>
    <property type="match status" value="1"/>
</dbReference>
<dbReference type="SUPFAM" id="SSF46785">
    <property type="entry name" value="Winged helix' DNA-binding domain"/>
    <property type="match status" value="1"/>
</dbReference>
<evidence type="ECO:0000256" key="4">
    <source>
        <dbReference type="ARBA" id="ARBA00023163"/>
    </source>
</evidence>
<dbReference type="Gene3D" id="1.10.10.10">
    <property type="entry name" value="Winged helix-like DNA-binding domain superfamily/Winged helix DNA-binding domain"/>
    <property type="match status" value="1"/>
</dbReference>
<dbReference type="RefSeq" id="WP_169209997.1">
    <property type="nucleotide sequence ID" value="NZ_JAATNW010000003.1"/>
</dbReference>
<dbReference type="SUPFAM" id="SSF53850">
    <property type="entry name" value="Periplasmic binding protein-like II"/>
    <property type="match status" value="1"/>
</dbReference>
<comment type="caution">
    <text evidence="6">The sequence shown here is derived from an EMBL/GenBank/DDBJ whole genome shotgun (WGS) entry which is preliminary data.</text>
</comment>
<proteinExistence type="inferred from homology"/>
<dbReference type="InterPro" id="IPR036388">
    <property type="entry name" value="WH-like_DNA-bd_sf"/>
</dbReference>
<evidence type="ECO:0000313" key="6">
    <source>
        <dbReference type="EMBL" id="NMH59420.1"/>
    </source>
</evidence>
<dbReference type="CDD" id="cd05466">
    <property type="entry name" value="PBP2_LTTR_substrate"/>
    <property type="match status" value="1"/>
</dbReference>
<keyword evidence="7" id="KW-1185">Reference proteome</keyword>
<dbReference type="Pfam" id="PF00126">
    <property type="entry name" value="HTH_1"/>
    <property type="match status" value="1"/>
</dbReference>
<dbReference type="Pfam" id="PF03466">
    <property type="entry name" value="LysR_substrate"/>
    <property type="match status" value="1"/>
</dbReference>
<name>A0ABX1QYW9_9ALTE</name>
<sequence length="292" mass="33243">MNITDIEKVLNVAATENLQLSARQLHLTPGALSKIIKRVEATLHVQLFDRLNNTLKLNQHGKGFVRDATQLLLDYQQIESRYQHEHAVHQLTIAGPPVIINYWFFKLFNQVNQQNLTIQIKAAFEGHAVKLINQGMAHIAIVTGQALSEKHPDLHAVRLSGSVFQVAADKRHPILQKYSDGHLPRKDLDALAFAVPAVSPFCGIERGIGSDGWRDDKIPRLIRYRCDDFDSLIKLVKQGWTLSYLPDYVIQEEGFSKLTVKDCPFTCHEDIYLVWRGTMVDGWLNKLINELY</sequence>
<evidence type="ECO:0000259" key="5">
    <source>
        <dbReference type="PROSITE" id="PS50931"/>
    </source>
</evidence>
<keyword evidence="2" id="KW-0805">Transcription regulation</keyword>
<dbReference type="PROSITE" id="PS50931">
    <property type="entry name" value="HTH_LYSR"/>
    <property type="match status" value="1"/>
</dbReference>
<reference evidence="6 7" key="1">
    <citation type="submission" date="2020-03" db="EMBL/GenBank/DDBJ databases">
        <title>Alteromonas ponticola sp. nov., isolated from seawater.</title>
        <authorList>
            <person name="Yoon J.-H."/>
            <person name="Kim Y.-O."/>
        </authorList>
    </citation>
    <scope>NUCLEOTIDE SEQUENCE [LARGE SCALE GENOMIC DNA]</scope>
    <source>
        <strain evidence="6 7">MYP5</strain>
    </source>
</reference>
<keyword evidence="4" id="KW-0804">Transcription</keyword>